<sequence>MPSTPSTPSTPSKSSTLSTSRTPRRAFLSLAGAAALGAATAGCGTALGGGPKPTKTLRYQGWAGTVIPAELADDLGYLEDVKLSWVGNTTSGPQDIQSAATGDVDFGGAFNGAVVKMAAAKAPVKAVISYYGVDKYRWNGFYVLKGSPVRSARDLIGKRVAMNTLGAHSEAMLDTYLRREGLTRDEADRVERIALPPVNTEQALRKGQIEVAVLGDIIRDKAVEHGGIRALFDDHQLLGSFSAGTYVMADRFLARNPETSRTFVTGVARALEWARRTPRDEVVDRMVRIVRRRDRSEDTEPLRYWKSYGVAGTGGRIAPDELSTWADWLEERGDIKPGRVGISDIYTNDYNRYRAGSSPR</sequence>
<keyword evidence="4" id="KW-1185">Reference proteome</keyword>
<dbReference type="AlphaFoldDB" id="A0A8T4IXR1"/>
<comment type="caution">
    <text evidence="3">The sequence shown here is derived from an EMBL/GenBank/DDBJ whole genome shotgun (WGS) entry which is preliminary data.</text>
</comment>
<evidence type="ECO:0000313" key="3">
    <source>
        <dbReference type="EMBL" id="MBR7674677.1"/>
    </source>
</evidence>
<dbReference type="Proteomes" id="UP000675554">
    <property type="component" value="Unassembled WGS sequence"/>
</dbReference>
<dbReference type="InterPro" id="IPR006311">
    <property type="entry name" value="TAT_signal"/>
</dbReference>
<proteinExistence type="predicted"/>
<dbReference type="PROSITE" id="PS51318">
    <property type="entry name" value="TAT"/>
    <property type="match status" value="1"/>
</dbReference>
<dbReference type="SUPFAM" id="SSF53850">
    <property type="entry name" value="Periplasmic binding protein-like II"/>
    <property type="match status" value="1"/>
</dbReference>
<dbReference type="EMBL" id="JAGSMN010000366">
    <property type="protein sequence ID" value="MBR7674677.1"/>
    <property type="molecule type" value="Genomic_DNA"/>
</dbReference>
<feature type="region of interest" description="Disordered" evidence="1">
    <location>
        <begin position="1"/>
        <end position="21"/>
    </location>
</feature>
<dbReference type="Pfam" id="PF09084">
    <property type="entry name" value="NMT1"/>
    <property type="match status" value="1"/>
</dbReference>
<evidence type="ECO:0000313" key="4">
    <source>
        <dbReference type="Proteomes" id="UP000675554"/>
    </source>
</evidence>
<dbReference type="PANTHER" id="PTHR30024:SF42">
    <property type="entry name" value="ALIPHATIC SULFONATES-BINDING PROTEIN-RELATED"/>
    <property type="match status" value="1"/>
</dbReference>
<reference evidence="3" key="1">
    <citation type="submission" date="2021-04" db="EMBL/GenBank/DDBJ databases">
        <title>Sequencing of actinobacteria type strains.</title>
        <authorList>
            <person name="Nguyen G.-S."/>
            <person name="Wentzel A."/>
        </authorList>
    </citation>
    <scope>NUCLEOTIDE SEQUENCE</scope>
    <source>
        <strain evidence="3">DSM 42095</strain>
    </source>
</reference>
<dbReference type="InterPro" id="IPR015168">
    <property type="entry name" value="SsuA/THI5"/>
</dbReference>
<feature type="domain" description="SsuA/THI5-like" evidence="2">
    <location>
        <begin position="71"/>
        <end position="279"/>
    </location>
</feature>
<dbReference type="Gene3D" id="3.40.190.10">
    <property type="entry name" value="Periplasmic binding protein-like II"/>
    <property type="match status" value="2"/>
</dbReference>
<dbReference type="PANTHER" id="PTHR30024">
    <property type="entry name" value="ALIPHATIC SULFONATES-BINDING PROTEIN-RELATED"/>
    <property type="match status" value="1"/>
</dbReference>
<name>A0A8T4IXR1_9ACTN</name>
<protein>
    <submittedName>
        <fullName evidence="3">ABC transporter substrate-binding protein</fullName>
    </submittedName>
</protein>
<organism evidence="3 4">
    <name type="scientific">Streptomyces daliensis</name>
    <dbReference type="NCBI Taxonomy" id="299421"/>
    <lineage>
        <taxon>Bacteria</taxon>
        <taxon>Bacillati</taxon>
        <taxon>Actinomycetota</taxon>
        <taxon>Actinomycetes</taxon>
        <taxon>Kitasatosporales</taxon>
        <taxon>Streptomycetaceae</taxon>
        <taxon>Streptomyces</taxon>
    </lineage>
</organism>
<gene>
    <name evidence="3" type="ORF">KDA82_16950</name>
</gene>
<accession>A0A8T4IXR1</accession>
<evidence type="ECO:0000259" key="2">
    <source>
        <dbReference type="Pfam" id="PF09084"/>
    </source>
</evidence>
<evidence type="ECO:0000256" key="1">
    <source>
        <dbReference type="SAM" id="MobiDB-lite"/>
    </source>
</evidence>